<gene>
    <name evidence="1" type="ORF">SINDD18_01721</name>
</gene>
<evidence type="ECO:0000313" key="1">
    <source>
        <dbReference type="EMBL" id="KXU12246.1"/>
    </source>
</evidence>
<reference evidence="1 2" key="1">
    <citation type="submission" date="2016-01" db="EMBL/GenBank/DDBJ databases">
        <title>Highly variable Streptococcus oralis are common among viridans streptococci isolated from primates.</title>
        <authorList>
            <person name="Denapaite D."/>
            <person name="Rieger M."/>
            <person name="Koendgen S."/>
            <person name="Brueckner R."/>
            <person name="Ochigava I."/>
            <person name="Kappeler P."/>
            <person name="Maetz-Rensing K."/>
            <person name="Leendertz F."/>
            <person name="Hakenbeck R."/>
        </authorList>
    </citation>
    <scope>NUCLEOTIDE SEQUENCE [LARGE SCALE GENOMIC DNA]</scope>
    <source>
        <strain evidence="1 2">DD18</strain>
    </source>
</reference>
<accession>A0A139RBV6</accession>
<dbReference type="EMBL" id="LQZF01000163">
    <property type="protein sequence ID" value="KXU12246.1"/>
    <property type="molecule type" value="Genomic_DNA"/>
</dbReference>
<name>A0A139RBV6_9STRE</name>
<dbReference type="AlphaFoldDB" id="A0A139RBV6"/>
<comment type="caution">
    <text evidence="1">The sequence shown here is derived from an EMBL/GenBank/DDBJ whole genome shotgun (WGS) entry which is preliminary data.</text>
</comment>
<protein>
    <submittedName>
        <fullName evidence="1">Choline binding protein D</fullName>
    </submittedName>
</protein>
<evidence type="ECO:0000313" key="2">
    <source>
        <dbReference type="Proteomes" id="UP000072578"/>
    </source>
</evidence>
<dbReference type="PATRIC" id="fig|68892.8.peg.1882"/>
<proteinExistence type="predicted"/>
<sequence>MTFTKAGHKKGTFLRKTAVGSASLLLAGAFLFGGGTVHANQANNGSLARGDDYPYY</sequence>
<organism evidence="1 2">
    <name type="scientific">Streptococcus infantis</name>
    <dbReference type="NCBI Taxonomy" id="68892"/>
    <lineage>
        <taxon>Bacteria</taxon>
        <taxon>Bacillati</taxon>
        <taxon>Bacillota</taxon>
        <taxon>Bacilli</taxon>
        <taxon>Lactobacillales</taxon>
        <taxon>Streptococcaceae</taxon>
        <taxon>Streptococcus</taxon>
    </lineage>
</organism>
<dbReference type="Proteomes" id="UP000072578">
    <property type="component" value="Unassembled WGS sequence"/>
</dbReference>